<keyword evidence="2" id="KW-1185">Reference proteome</keyword>
<proteinExistence type="predicted"/>
<comment type="caution">
    <text evidence="1">The sequence shown here is derived from an EMBL/GenBank/DDBJ whole genome shotgun (WGS) entry which is preliminary data.</text>
</comment>
<evidence type="ECO:0000313" key="2">
    <source>
        <dbReference type="Proteomes" id="UP001159428"/>
    </source>
</evidence>
<protein>
    <submittedName>
        <fullName evidence="1">Uncharacterized protein</fullName>
    </submittedName>
</protein>
<dbReference type="Proteomes" id="UP001159428">
    <property type="component" value="Unassembled WGS sequence"/>
</dbReference>
<dbReference type="AlphaFoldDB" id="A0AAU9WV83"/>
<accession>A0AAU9WV83</accession>
<dbReference type="PANTHER" id="PTHR46963">
    <property type="entry name" value="SIMILAR TO RIKEN CDNA E130308A19"/>
    <property type="match status" value="1"/>
</dbReference>
<dbReference type="InterPro" id="IPR042838">
    <property type="entry name" value="KIAA1958"/>
</dbReference>
<gene>
    <name evidence="1" type="ORF">PMEA_00012530</name>
</gene>
<evidence type="ECO:0000313" key="1">
    <source>
        <dbReference type="EMBL" id="CAH3127385.1"/>
    </source>
</evidence>
<organism evidence="1 2">
    <name type="scientific">Pocillopora meandrina</name>
    <dbReference type="NCBI Taxonomy" id="46732"/>
    <lineage>
        <taxon>Eukaryota</taxon>
        <taxon>Metazoa</taxon>
        <taxon>Cnidaria</taxon>
        <taxon>Anthozoa</taxon>
        <taxon>Hexacorallia</taxon>
        <taxon>Scleractinia</taxon>
        <taxon>Astrocoeniina</taxon>
        <taxon>Pocilloporidae</taxon>
        <taxon>Pocillopora</taxon>
    </lineage>
</organism>
<dbReference type="PANTHER" id="PTHR46963:SF2">
    <property type="match status" value="1"/>
</dbReference>
<name>A0AAU9WV83_9CNID</name>
<dbReference type="EMBL" id="CALNXJ010000022">
    <property type="protein sequence ID" value="CAH3127385.1"/>
    <property type="molecule type" value="Genomic_DNA"/>
</dbReference>
<reference evidence="1 2" key="1">
    <citation type="submission" date="2022-05" db="EMBL/GenBank/DDBJ databases">
        <authorList>
            <consortium name="Genoscope - CEA"/>
            <person name="William W."/>
        </authorList>
    </citation>
    <scope>NUCLEOTIDE SEQUENCE [LARGE SCALE GENOMIC DNA]</scope>
</reference>
<sequence>MAGRFVLHTDTDVENFLNVEENKNTKRKTEGDLTLVLTFLATEKEYRKLEDLPPAELDTYLSRFLLSVRKKSGEEYELTTLRGFIASVERHRKKQGYSDSIITGQPFAKTRNALKSKQKQLKRLGKGTNHKRPLVSTKRRLIYFSRRESWEFIRLKHSLTR</sequence>